<dbReference type="Gene3D" id="3.90.79.10">
    <property type="entry name" value="Nucleoside Triphosphate Pyrophosphohydrolase"/>
    <property type="match status" value="1"/>
</dbReference>
<comment type="caution">
    <text evidence="4">The sequence shown here is derived from an EMBL/GenBank/DDBJ whole genome shotgun (WGS) entry which is preliminary data.</text>
</comment>
<protein>
    <submittedName>
        <fullName evidence="4">NUDIX hydrolase</fullName>
    </submittedName>
</protein>
<dbReference type="GO" id="GO:0007264">
    <property type="term" value="P:small GTPase-mediated signal transduction"/>
    <property type="evidence" value="ECO:0007669"/>
    <property type="project" value="InterPro"/>
</dbReference>
<feature type="region of interest" description="Disordered" evidence="1">
    <location>
        <begin position="390"/>
        <end position="415"/>
    </location>
</feature>
<feature type="transmembrane region" description="Helical" evidence="2">
    <location>
        <begin position="85"/>
        <end position="109"/>
    </location>
</feature>
<keyword evidence="2" id="KW-1133">Transmembrane helix</keyword>
<reference evidence="4 5" key="1">
    <citation type="journal article" date="2013" name="Curr. Biol.">
        <title>The Genome of the Foraminiferan Reticulomyxa filosa.</title>
        <authorList>
            <person name="Glockner G."/>
            <person name="Hulsmann N."/>
            <person name="Schleicher M."/>
            <person name="Noegel A.A."/>
            <person name="Eichinger L."/>
            <person name="Gallinger C."/>
            <person name="Pawlowski J."/>
            <person name="Sierra R."/>
            <person name="Euteneuer U."/>
            <person name="Pillet L."/>
            <person name="Moustafa A."/>
            <person name="Platzer M."/>
            <person name="Groth M."/>
            <person name="Szafranski K."/>
            <person name="Schliwa M."/>
        </authorList>
    </citation>
    <scope>NUCLEOTIDE SEQUENCE [LARGE SCALE GENOMIC DNA]</scope>
</reference>
<accession>X6NUC4</accession>
<feature type="compositionally biased region" description="Polar residues" evidence="1">
    <location>
        <begin position="396"/>
        <end position="412"/>
    </location>
</feature>
<dbReference type="AlphaFoldDB" id="X6NUC4"/>
<feature type="transmembrane region" description="Helical" evidence="2">
    <location>
        <begin position="361"/>
        <end position="383"/>
    </location>
</feature>
<keyword evidence="2" id="KW-0812">Transmembrane</keyword>
<dbReference type="SUPFAM" id="SSF55811">
    <property type="entry name" value="Nudix"/>
    <property type="match status" value="1"/>
</dbReference>
<dbReference type="GO" id="GO:0016787">
    <property type="term" value="F:hydrolase activity"/>
    <property type="evidence" value="ECO:0007669"/>
    <property type="project" value="UniProtKB-KW"/>
</dbReference>
<keyword evidence="4" id="KW-0378">Hydrolase</keyword>
<dbReference type="GO" id="GO:0005085">
    <property type="term" value="F:guanyl-nucleotide exchange factor activity"/>
    <property type="evidence" value="ECO:0007669"/>
    <property type="project" value="InterPro"/>
</dbReference>
<feature type="compositionally biased region" description="Low complexity" evidence="1">
    <location>
        <begin position="543"/>
        <end position="555"/>
    </location>
</feature>
<keyword evidence="5" id="KW-1185">Reference proteome</keyword>
<dbReference type="SUPFAM" id="SSF48366">
    <property type="entry name" value="Ras GEF"/>
    <property type="match status" value="1"/>
</dbReference>
<evidence type="ECO:0000313" key="5">
    <source>
        <dbReference type="Proteomes" id="UP000023152"/>
    </source>
</evidence>
<dbReference type="InterPro" id="IPR023578">
    <property type="entry name" value="Ras_GEF_dom_sf"/>
</dbReference>
<gene>
    <name evidence="4" type="ORF">RFI_07231</name>
</gene>
<evidence type="ECO:0000256" key="1">
    <source>
        <dbReference type="SAM" id="MobiDB-lite"/>
    </source>
</evidence>
<feature type="non-terminal residue" evidence="4">
    <location>
        <position position="1"/>
    </location>
</feature>
<dbReference type="OrthoDB" id="10254377at2759"/>
<dbReference type="Pfam" id="PF00293">
    <property type="entry name" value="NUDIX"/>
    <property type="match status" value="1"/>
</dbReference>
<feature type="region of interest" description="Disordered" evidence="1">
    <location>
        <begin position="533"/>
        <end position="555"/>
    </location>
</feature>
<feature type="transmembrane region" description="Helical" evidence="2">
    <location>
        <begin position="159"/>
        <end position="178"/>
    </location>
</feature>
<dbReference type="InterPro" id="IPR000086">
    <property type="entry name" value="NUDIX_hydrolase_dom"/>
</dbReference>
<name>X6NUC4_RETFI</name>
<evidence type="ECO:0000259" key="3">
    <source>
        <dbReference type="Pfam" id="PF00293"/>
    </source>
</evidence>
<keyword evidence="2" id="KW-0472">Membrane</keyword>
<evidence type="ECO:0000313" key="4">
    <source>
        <dbReference type="EMBL" id="ETO29890.1"/>
    </source>
</evidence>
<organism evidence="4 5">
    <name type="scientific">Reticulomyxa filosa</name>
    <dbReference type="NCBI Taxonomy" id="46433"/>
    <lineage>
        <taxon>Eukaryota</taxon>
        <taxon>Sar</taxon>
        <taxon>Rhizaria</taxon>
        <taxon>Retaria</taxon>
        <taxon>Foraminifera</taxon>
        <taxon>Monothalamids</taxon>
        <taxon>Reticulomyxidae</taxon>
        <taxon>Reticulomyxa</taxon>
    </lineage>
</organism>
<dbReference type="InterPro" id="IPR036964">
    <property type="entry name" value="RASGEF_cat_dom_sf"/>
</dbReference>
<feature type="domain" description="Nudix hydrolase" evidence="3">
    <location>
        <begin position="281"/>
        <end position="340"/>
    </location>
</feature>
<dbReference type="Gene3D" id="1.10.840.10">
    <property type="entry name" value="Ras guanine-nucleotide exchange factors catalytic domain"/>
    <property type="match status" value="1"/>
</dbReference>
<feature type="compositionally biased region" description="Basic residues" evidence="1">
    <location>
        <begin position="533"/>
        <end position="542"/>
    </location>
</feature>
<evidence type="ECO:0000256" key="2">
    <source>
        <dbReference type="SAM" id="Phobius"/>
    </source>
</evidence>
<proteinExistence type="predicted"/>
<dbReference type="Proteomes" id="UP000023152">
    <property type="component" value="Unassembled WGS sequence"/>
</dbReference>
<dbReference type="InterPro" id="IPR015797">
    <property type="entry name" value="NUDIX_hydrolase-like_dom_sf"/>
</dbReference>
<sequence length="656" mass="77553">WDGLKTQQRQLWEDFQKMFDWKKEALYEMQERCESPAIPYLPLFCAQFFKIEEAYEYKLQDGAINRYKLELLVERAERFVRYKQVVFYFVCVITIFKKIYTECVMYVFIDDANQTIVQIGYHYDIKYDYQALLLKEWKEQQNVQEEHLALLSDLIRRSVNLFLIFSFLFDSVDCFNVIKKNTILDMTDDHPNGRYASKKTTGKSKSEAEKVTQKYPRPFTIYPEAITHRRGYSLKFCPIEDKQSEDWKQGCTHYQDNISYGYLCYRYRYNHNLKDKKSIEFLVCQSKSTNNWGLIKGTFEANEDSSGYETAEREFYEETGLHVDKGNILYIDYSTYYEMFHIKKKKKDIWKKEKKKKKKTITIVILILLRMAIIIMKIAIIIAKKTKQKEQKPSKDNNVNSPNVGNLESAPTSERIKEHMKECEAEYGNINSWVKRKYNVIFICHLRENTPNHLHPPVVHTGELVCTKWVDFDTLKELLFSRSIVPYQRCVEFLMSTHNIPLHIDLHVHDTMYLQSKFGSSFALDPFLPHTRRSRRSSRLHSHQSSFRTNDTNNNNNRIQHLATWLINFFTHSDHSSPLHSILTTDGYVRVSDLLAIPQVVRQGITHLSVLRTIATHNSKFSLDLLEGRGSSKEWFIRYNITSSSLGTYRKVKNQN</sequence>
<dbReference type="EMBL" id="ASPP01005781">
    <property type="protein sequence ID" value="ETO29890.1"/>
    <property type="molecule type" value="Genomic_DNA"/>
</dbReference>